<dbReference type="InterPro" id="IPR050625">
    <property type="entry name" value="ParA/MinD_ATPase"/>
</dbReference>
<evidence type="ECO:0000313" key="4">
    <source>
        <dbReference type="Proteomes" id="UP001595955"/>
    </source>
</evidence>
<evidence type="ECO:0000259" key="2">
    <source>
        <dbReference type="Pfam" id="PF01656"/>
    </source>
</evidence>
<evidence type="ECO:0000256" key="1">
    <source>
        <dbReference type="SAM" id="MobiDB-lite"/>
    </source>
</evidence>
<dbReference type="SUPFAM" id="SSF52540">
    <property type="entry name" value="P-loop containing nucleoside triphosphate hydrolases"/>
    <property type="match status" value="1"/>
</dbReference>
<feature type="compositionally biased region" description="Basic residues" evidence="1">
    <location>
        <begin position="438"/>
        <end position="452"/>
    </location>
</feature>
<gene>
    <name evidence="3" type="ORF">ACFO3F_12185</name>
</gene>
<dbReference type="Pfam" id="PF01656">
    <property type="entry name" value="CbiA"/>
    <property type="match status" value="1"/>
</dbReference>
<dbReference type="PANTHER" id="PTHR43384">
    <property type="entry name" value="SEPTUM SITE-DETERMINING PROTEIN MIND HOMOLOG, CHLOROPLASTIC-RELATED"/>
    <property type="match status" value="1"/>
</dbReference>
<feature type="region of interest" description="Disordered" evidence="1">
    <location>
        <begin position="429"/>
        <end position="452"/>
    </location>
</feature>
<dbReference type="EMBL" id="JBHSGF010000008">
    <property type="protein sequence ID" value="MFC4556009.1"/>
    <property type="molecule type" value="Genomic_DNA"/>
</dbReference>
<accession>A0ABV9DDX1</accession>
<name>A0ABV9DDX1_9MICO</name>
<keyword evidence="4" id="KW-1185">Reference proteome</keyword>
<feature type="region of interest" description="Disordered" evidence="1">
    <location>
        <begin position="117"/>
        <end position="175"/>
    </location>
</feature>
<dbReference type="InterPro" id="IPR002586">
    <property type="entry name" value="CobQ/CobB/MinD/ParA_Nub-bd_dom"/>
</dbReference>
<feature type="compositionally biased region" description="Low complexity" evidence="1">
    <location>
        <begin position="117"/>
        <end position="163"/>
    </location>
</feature>
<reference evidence="4" key="1">
    <citation type="journal article" date="2019" name="Int. J. Syst. Evol. Microbiol.">
        <title>The Global Catalogue of Microorganisms (GCM) 10K type strain sequencing project: providing services to taxonomists for standard genome sequencing and annotation.</title>
        <authorList>
            <consortium name="The Broad Institute Genomics Platform"/>
            <consortium name="The Broad Institute Genome Sequencing Center for Infectious Disease"/>
            <person name="Wu L."/>
            <person name="Ma J."/>
        </authorList>
    </citation>
    <scope>NUCLEOTIDE SEQUENCE [LARGE SCALE GENOMIC DNA]</scope>
    <source>
        <strain evidence="4">JCM 3369</strain>
    </source>
</reference>
<feature type="domain" description="CobQ/CobB/MinD/ParA nucleotide binding" evidence="2">
    <location>
        <begin position="174"/>
        <end position="400"/>
    </location>
</feature>
<dbReference type="PANTHER" id="PTHR43384:SF13">
    <property type="entry name" value="SLR0110 PROTEIN"/>
    <property type="match status" value="1"/>
</dbReference>
<sequence>MTTGVLVAVRGPREAELVQLADARGTGLRVVRRCADLAEVLAAAVAGLGAVAVVSGDLEGMDRTAVARLGAAGVRTVLLAPPEDVERCRALGAHAVLDAGTPVADWLTTVQAAAASEAGADGGPVPTARRAPRAVAGADGAAPAGDASGDAPPDGEASPDADGAPGGPAPRIVAVWGPRGAPGRTTVAVALAAELAAAGESVLLVDADTEAPSVVQVLGLLEESAGIAAAARAAAHGRLDRAALARVCRLTSEGFRVLPGLTRADRWRELPASSLEVIWERARELAAWTVVDTAAGAEGALGGLDAAYTPRRHQATLSALEAADVVLVVGAGEPVGMHRLVVALAELAERGLPRPGAERIVLVNRVRASAAGPRPEESVREALARFADVEDAVVVPDDRAAADKALLTGATLREVSPASPARIALAELADRLSGSGTPRRRRRRAARRRGRD</sequence>
<dbReference type="Proteomes" id="UP001595955">
    <property type="component" value="Unassembled WGS sequence"/>
</dbReference>
<proteinExistence type="predicted"/>
<organism evidence="3 4">
    <name type="scientific">Georgenia faecalis</name>
    <dbReference type="NCBI Taxonomy" id="2483799"/>
    <lineage>
        <taxon>Bacteria</taxon>
        <taxon>Bacillati</taxon>
        <taxon>Actinomycetota</taxon>
        <taxon>Actinomycetes</taxon>
        <taxon>Micrococcales</taxon>
        <taxon>Bogoriellaceae</taxon>
        <taxon>Georgenia</taxon>
    </lineage>
</organism>
<dbReference type="InterPro" id="IPR027417">
    <property type="entry name" value="P-loop_NTPase"/>
</dbReference>
<dbReference type="Gene3D" id="3.40.50.300">
    <property type="entry name" value="P-loop containing nucleotide triphosphate hydrolases"/>
    <property type="match status" value="1"/>
</dbReference>
<evidence type="ECO:0000313" key="3">
    <source>
        <dbReference type="EMBL" id="MFC4556009.1"/>
    </source>
</evidence>
<dbReference type="RefSeq" id="WP_122823377.1">
    <property type="nucleotide sequence ID" value="NZ_CP033325.1"/>
</dbReference>
<protein>
    <submittedName>
        <fullName evidence="3">CpaE family protein</fullName>
    </submittedName>
</protein>
<comment type="caution">
    <text evidence="3">The sequence shown here is derived from an EMBL/GenBank/DDBJ whole genome shotgun (WGS) entry which is preliminary data.</text>
</comment>